<organism evidence="7 8">
    <name type="scientific">Aliikangiella coralliicola</name>
    <dbReference type="NCBI Taxonomy" id="2592383"/>
    <lineage>
        <taxon>Bacteria</taxon>
        <taxon>Pseudomonadati</taxon>
        <taxon>Pseudomonadota</taxon>
        <taxon>Gammaproteobacteria</taxon>
        <taxon>Oceanospirillales</taxon>
        <taxon>Pleioneaceae</taxon>
        <taxon>Aliikangiella</taxon>
    </lineage>
</organism>
<dbReference type="PANTHER" id="PTHR47763:SF1">
    <property type="entry name" value="DUF659 DOMAIN-CONTAINING PROTEIN"/>
    <property type="match status" value="1"/>
</dbReference>
<dbReference type="AlphaFoldDB" id="A0A545UEV0"/>
<dbReference type="InterPro" id="IPR002035">
    <property type="entry name" value="VWF_A"/>
</dbReference>
<reference evidence="7 8" key="1">
    <citation type="submission" date="2019-07" db="EMBL/GenBank/DDBJ databases">
        <title>Draft genome for Aliikangiella sp. M105.</title>
        <authorList>
            <person name="Wang G."/>
        </authorList>
    </citation>
    <scope>NUCLEOTIDE SEQUENCE [LARGE SCALE GENOMIC DNA]</scope>
    <source>
        <strain evidence="7 8">M105</strain>
    </source>
</reference>
<evidence type="ECO:0000259" key="6">
    <source>
        <dbReference type="PROSITE" id="PS50234"/>
    </source>
</evidence>
<keyword evidence="2" id="KW-0964">Secreted</keyword>
<evidence type="ECO:0000313" key="7">
    <source>
        <dbReference type="EMBL" id="TQV88000.1"/>
    </source>
</evidence>
<evidence type="ECO:0000256" key="3">
    <source>
        <dbReference type="ARBA" id="ARBA00022729"/>
    </source>
</evidence>
<feature type="coiled-coil region" evidence="4">
    <location>
        <begin position="307"/>
        <end position="372"/>
    </location>
</feature>
<accession>A0A545UEV0</accession>
<dbReference type="RefSeq" id="WP_142893241.1">
    <property type="nucleotide sequence ID" value="NZ_ML660163.1"/>
</dbReference>
<dbReference type="SMART" id="SM00327">
    <property type="entry name" value="VWA"/>
    <property type="match status" value="1"/>
</dbReference>
<proteinExistence type="predicted"/>
<dbReference type="InterPro" id="IPR056861">
    <property type="entry name" value="HMCN1-like_VWA"/>
</dbReference>
<sequence>MKTKLLVACIFSITLITIMAVASHQHLNIDNESLPPVRPAETKPLPLTVINTVAHKPKIELVFALDTTGSMSGMINAAKEKIWSIASTMAAAKPTPDIRIGLVAYRDRGDDYITQRVDLSADLDSVYAALLDFTAAGGGDGPESVNAALYDSVNRMSWSQDPNSYKVIFLVGDAPGHNDYQDDIPYTTTLSNAAQKGIIVNTIQAGRNTMTTRAWKKIAALGSGNNFQVDQQGGALAISTPYDQSIAEVSRELDDTRVYYGTPEEKKIQLRNRQATNKLHTSSTSSSLARRAKFNLSEGGKQNFAGNGELLQALENNEIKLENIEKEQLPEAMQTMELAQREKFVQQKMAQRKNIKRQLVTLSEKRDAYIKKQLAKSKDAKNSLDEKLLATIKKQAQSKGLDYEDTENSY</sequence>
<feature type="domain" description="VWFA" evidence="6">
    <location>
        <begin position="60"/>
        <end position="253"/>
    </location>
</feature>
<dbReference type="EMBL" id="VIKS01000005">
    <property type="protein sequence ID" value="TQV88000.1"/>
    <property type="molecule type" value="Genomic_DNA"/>
</dbReference>
<comment type="subcellular location">
    <subcellularLocation>
        <location evidence="1">Secreted</location>
    </subcellularLocation>
</comment>
<dbReference type="SUPFAM" id="SSF53300">
    <property type="entry name" value="vWA-like"/>
    <property type="match status" value="1"/>
</dbReference>
<comment type="caution">
    <text evidence="7">The sequence shown here is derived from an EMBL/GenBank/DDBJ whole genome shotgun (WGS) entry which is preliminary data.</text>
</comment>
<evidence type="ECO:0000256" key="1">
    <source>
        <dbReference type="ARBA" id="ARBA00004613"/>
    </source>
</evidence>
<feature type="chain" id="PRO_5022213094" evidence="5">
    <location>
        <begin position="23"/>
        <end position="410"/>
    </location>
</feature>
<dbReference type="PANTHER" id="PTHR47763">
    <property type="entry name" value="ALPHA-PROTEIN KINASE VWKA"/>
    <property type="match status" value="1"/>
</dbReference>
<dbReference type="InterPro" id="IPR036465">
    <property type="entry name" value="vWFA_dom_sf"/>
</dbReference>
<evidence type="ECO:0000256" key="2">
    <source>
        <dbReference type="ARBA" id="ARBA00022525"/>
    </source>
</evidence>
<dbReference type="CDD" id="cd00198">
    <property type="entry name" value="vWFA"/>
    <property type="match status" value="1"/>
</dbReference>
<dbReference type="Pfam" id="PF25106">
    <property type="entry name" value="VWA_4"/>
    <property type="match status" value="1"/>
</dbReference>
<evidence type="ECO:0000256" key="5">
    <source>
        <dbReference type="SAM" id="SignalP"/>
    </source>
</evidence>
<dbReference type="Gene3D" id="3.40.50.410">
    <property type="entry name" value="von Willebrand factor, type A domain"/>
    <property type="match status" value="1"/>
</dbReference>
<keyword evidence="4" id="KW-0175">Coiled coil</keyword>
<dbReference type="PROSITE" id="PS50234">
    <property type="entry name" value="VWFA"/>
    <property type="match status" value="1"/>
</dbReference>
<evidence type="ECO:0000313" key="8">
    <source>
        <dbReference type="Proteomes" id="UP000315439"/>
    </source>
</evidence>
<feature type="signal peptide" evidence="5">
    <location>
        <begin position="1"/>
        <end position="22"/>
    </location>
</feature>
<dbReference type="OrthoDB" id="9805121at2"/>
<evidence type="ECO:0000256" key="4">
    <source>
        <dbReference type="SAM" id="Coils"/>
    </source>
</evidence>
<dbReference type="GO" id="GO:0005737">
    <property type="term" value="C:cytoplasm"/>
    <property type="evidence" value="ECO:0007669"/>
    <property type="project" value="TreeGrafter"/>
</dbReference>
<gene>
    <name evidence="7" type="ORF">FLL46_09310</name>
</gene>
<keyword evidence="8" id="KW-1185">Reference proteome</keyword>
<keyword evidence="3 5" id="KW-0732">Signal</keyword>
<dbReference type="GO" id="GO:0004674">
    <property type="term" value="F:protein serine/threonine kinase activity"/>
    <property type="evidence" value="ECO:0007669"/>
    <property type="project" value="TreeGrafter"/>
</dbReference>
<dbReference type="Proteomes" id="UP000315439">
    <property type="component" value="Unassembled WGS sequence"/>
</dbReference>
<protein>
    <submittedName>
        <fullName evidence="7">VWA domain-containing protein</fullName>
    </submittedName>
</protein>
<dbReference type="InterPro" id="IPR052969">
    <property type="entry name" value="Thr-specific_kinase-like"/>
</dbReference>
<name>A0A545UEV0_9GAMM</name>